<gene>
    <name evidence="1" type="ORF">LMTR13_25125</name>
</gene>
<evidence type="ECO:0000313" key="2">
    <source>
        <dbReference type="Proteomes" id="UP000092839"/>
    </source>
</evidence>
<name>A0A1B1UJI6_9BRAD</name>
<accession>A0A1B1UJI6</accession>
<keyword evidence="2" id="KW-1185">Reference proteome</keyword>
<dbReference type="AlphaFoldDB" id="A0A1B1UJI6"/>
<organism evidence="1 2">
    <name type="scientific">Bradyrhizobium icense</name>
    <dbReference type="NCBI Taxonomy" id="1274631"/>
    <lineage>
        <taxon>Bacteria</taxon>
        <taxon>Pseudomonadati</taxon>
        <taxon>Pseudomonadota</taxon>
        <taxon>Alphaproteobacteria</taxon>
        <taxon>Hyphomicrobiales</taxon>
        <taxon>Nitrobacteraceae</taxon>
        <taxon>Bradyrhizobium</taxon>
    </lineage>
</organism>
<proteinExistence type="predicted"/>
<sequence>MPECSEPASELGQFANTEFTKNKFIECLLLCSKAREMLVSLVRQRQLYDLGIARGGLAPQEAFFSNSFDWVVTNEASTCINFDTTLTGTPFSLSKSAKAIKIIHCGPVMPNTLAWNWRSSSRYTLMDLISHMNRRTTSCPSAELLPSALAGLGKSDGIVFQGFHPWLGFPLEQIKNGDNAGRRKQIKIVGTLRTKVKRYEYSEEVKTSSVANGPIPFHFRARPISNRGANVSRFDQVRATTWHSNDPQSHANKSIAK</sequence>
<dbReference type="EMBL" id="CP016428">
    <property type="protein sequence ID" value="ANW02952.1"/>
    <property type="molecule type" value="Genomic_DNA"/>
</dbReference>
<reference evidence="1 2" key="1">
    <citation type="submission" date="2016-07" db="EMBL/GenBank/DDBJ databases">
        <title>Complete genome sequence of Bradyrhizobium icense LMTR 13T, a potential inoculant strain isolated from lima bean (Phaseolus lunatus) in Peru.</title>
        <authorList>
            <person name="Ormeno-Orrillo E."/>
            <person name="Duran D."/>
            <person name="Rogel M.A."/>
            <person name="Rey L."/>
            <person name="Imperial J."/>
            <person name="Ruiz-Argueso T."/>
            <person name="Martinez-Romero E."/>
        </authorList>
    </citation>
    <scope>NUCLEOTIDE SEQUENCE [LARGE SCALE GENOMIC DNA]</scope>
    <source>
        <strain evidence="1 2">LMTR 13</strain>
    </source>
</reference>
<dbReference type="KEGG" id="bic:LMTR13_25125"/>
<protein>
    <submittedName>
        <fullName evidence="1">Uncharacterized protein</fullName>
    </submittedName>
</protein>
<dbReference type="Proteomes" id="UP000092839">
    <property type="component" value="Chromosome"/>
</dbReference>
<evidence type="ECO:0000313" key="1">
    <source>
        <dbReference type="EMBL" id="ANW02952.1"/>
    </source>
</evidence>